<evidence type="ECO:0000313" key="2">
    <source>
        <dbReference type="EMBL" id="SPD25455.1"/>
    </source>
</evidence>
<gene>
    <name evidence="2" type="ORF">FSB_LOCUS53337</name>
</gene>
<evidence type="ECO:0000256" key="1">
    <source>
        <dbReference type="SAM" id="MobiDB-lite"/>
    </source>
</evidence>
<organism evidence="2">
    <name type="scientific">Fagus sylvatica</name>
    <name type="common">Beechnut</name>
    <dbReference type="NCBI Taxonomy" id="28930"/>
    <lineage>
        <taxon>Eukaryota</taxon>
        <taxon>Viridiplantae</taxon>
        <taxon>Streptophyta</taxon>
        <taxon>Embryophyta</taxon>
        <taxon>Tracheophyta</taxon>
        <taxon>Spermatophyta</taxon>
        <taxon>Magnoliopsida</taxon>
        <taxon>eudicotyledons</taxon>
        <taxon>Gunneridae</taxon>
        <taxon>Pentapetalae</taxon>
        <taxon>rosids</taxon>
        <taxon>fabids</taxon>
        <taxon>Fagales</taxon>
        <taxon>Fagaceae</taxon>
        <taxon>Fagus</taxon>
    </lineage>
</organism>
<proteinExistence type="predicted"/>
<sequence length="156" mass="17046">MQLFQPTIPSKLSHIELKRPWLGVGKNPWISTRPTNPADLLTRPPAPSTPHLTAQPPRLTSRPLASPSSPQPPHLTASRPRPHGLTASRLDLTASRPRPHGLTPSTSSVLTSHLTASRVTASTSSDLFHRVVRVYSSKDLVGSNEFLPDLVRSRQI</sequence>
<dbReference type="EMBL" id="OIVN01006117">
    <property type="protein sequence ID" value="SPD25455.1"/>
    <property type="molecule type" value="Genomic_DNA"/>
</dbReference>
<accession>A0A2N9IMA7</accession>
<dbReference type="AlphaFoldDB" id="A0A2N9IMA7"/>
<name>A0A2N9IMA7_FAGSY</name>
<protein>
    <submittedName>
        <fullName evidence="2">Uncharacterized protein</fullName>
    </submittedName>
</protein>
<feature type="region of interest" description="Disordered" evidence="1">
    <location>
        <begin position="24"/>
        <end position="111"/>
    </location>
</feature>
<reference evidence="2" key="1">
    <citation type="submission" date="2018-02" db="EMBL/GenBank/DDBJ databases">
        <authorList>
            <person name="Cohen D.B."/>
            <person name="Kent A.D."/>
        </authorList>
    </citation>
    <scope>NUCLEOTIDE SEQUENCE</scope>
</reference>